<gene>
    <name evidence="3" type="ORF">QO011_007545</name>
</gene>
<dbReference type="RefSeq" id="WP_307284238.1">
    <property type="nucleotide sequence ID" value="NZ_JAUSVX010000023.1"/>
</dbReference>
<evidence type="ECO:0000259" key="2">
    <source>
        <dbReference type="Pfam" id="PF09084"/>
    </source>
</evidence>
<keyword evidence="4" id="KW-1185">Reference proteome</keyword>
<comment type="caution">
    <text evidence="3">The sequence shown here is derived from an EMBL/GenBank/DDBJ whole genome shotgun (WGS) entry which is preliminary data.</text>
</comment>
<dbReference type="EMBL" id="JAUSVX010000023">
    <property type="protein sequence ID" value="MDQ0474504.1"/>
    <property type="molecule type" value="Genomic_DNA"/>
</dbReference>
<feature type="chain" id="PRO_5045687831" evidence="1">
    <location>
        <begin position="27"/>
        <end position="338"/>
    </location>
</feature>
<feature type="signal peptide" evidence="1">
    <location>
        <begin position="1"/>
        <end position="26"/>
    </location>
</feature>
<keyword evidence="1" id="KW-0732">Signal</keyword>
<dbReference type="PANTHER" id="PTHR31528">
    <property type="entry name" value="4-AMINO-5-HYDROXYMETHYL-2-METHYLPYRIMIDINE PHOSPHATE SYNTHASE THI11-RELATED"/>
    <property type="match status" value="1"/>
</dbReference>
<dbReference type="PANTHER" id="PTHR31528:SF15">
    <property type="entry name" value="RIBOFLAVIN-BINDING PROTEIN RIBY"/>
    <property type="match status" value="1"/>
</dbReference>
<dbReference type="SUPFAM" id="SSF53850">
    <property type="entry name" value="Periplasmic binding protein-like II"/>
    <property type="match status" value="1"/>
</dbReference>
<evidence type="ECO:0000313" key="3">
    <source>
        <dbReference type="EMBL" id="MDQ0474504.1"/>
    </source>
</evidence>
<proteinExistence type="predicted"/>
<name>A0ABU0JJP5_9HYPH</name>
<dbReference type="Proteomes" id="UP001242480">
    <property type="component" value="Unassembled WGS sequence"/>
</dbReference>
<dbReference type="Pfam" id="PF09084">
    <property type="entry name" value="NMT1"/>
    <property type="match status" value="1"/>
</dbReference>
<protein>
    <submittedName>
        <fullName evidence="3">NitT/TauT family transport system substrate-binding protein</fullName>
    </submittedName>
</protein>
<sequence length="338" mass="34937">MTGLKLWTKRTAAVVLAAAAITGATAASANDAVRLRLNWMWYGSHAAFALGKDKGYFKDAGIDLDIRSGNGSGSAHRLVANGDSTFSYGSCAGLVNLAAKGAPLVSVAVIDAMGTEAIIVRPDAGVAKIGDLKGKKLLTTANAGVNTFFPLVLKNAGLTEADVAVTNVPDGALVSSYLQGAGGTVGLLGGLDDKPAEIMANGGAAPVTFAYSDFGVNQVGYCIAASKKLVADNPDLVRRFVGATIKSYKAAEANPQAAIDALGDIVGGTMNEEAGKKQALAVQKVTLDVLYSKANKDKVLGLNVPEDWTSMIQLMKTYNGLETNEPATAFYTNDFLPK</sequence>
<reference evidence="3 4" key="1">
    <citation type="submission" date="2023-07" db="EMBL/GenBank/DDBJ databases">
        <title>Genomic Encyclopedia of Type Strains, Phase IV (KMG-IV): sequencing the most valuable type-strain genomes for metagenomic binning, comparative biology and taxonomic classification.</title>
        <authorList>
            <person name="Goeker M."/>
        </authorList>
    </citation>
    <scope>NUCLEOTIDE SEQUENCE [LARGE SCALE GENOMIC DNA]</scope>
    <source>
        <strain evidence="3 4">DSM 19619</strain>
    </source>
</reference>
<dbReference type="InterPro" id="IPR015168">
    <property type="entry name" value="SsuA/THI5"/>
</dbReference>
<dbReference type="InterPro" id="IPR027939">
    <property type="entry name" value="NMT1/THI5"/>
</dbReference>
<evidence type="ECO:0000313" key="4">
    <source>
        <dbReference type="Proteomes" id="UP001242480"/>
    </source>
</evidence>
<dbReference type="Gene3D" id="3.40.190.10">
    <property type="entry name" value="Periplasmic binding protein-like II"/>
    <property type="match status" value="2"/>
</dbReference>
<accession>A0ABU0JJP5</accession>
<evidence type="ECO:0000256" key="1">
    <source>
        <dbReference type="SAM" id="SignalP"/>
    </source>
</evidence>
<organism evidence="3 4">
    <name type="scientific">Labrys wisconsinensis</name>
    <dbReference type="NCBI Taxonomy" id="425677"/>
    <lineage>
        <taxon>Bacteria</taxon>
        <taxon>Pseudomonadati</taxon>
        <taxon>Pseudomonadota</taxon>
        <taxon>Alphaproteobacteria</taxon>
        <taxon>Hyphomicrobiales</taxon>
        <taxon>Xanthobacteraceae</taxon>
        <taxon>Labrys</taxon>
    </lineage>
</organism>
<feature type="domain" description="SsuA/THI5-like" evidence="2">
    <location>
        <begin position="44"/>
        <end position="258"/>
    </location>
</feature>